<keyword evidence="4" id="KW-1185">Reference proteome</keyword>
<feature type="domain" description="Helitron helicase-like" evidence="2">
    <location>
        <begin position="513"/>
        <end position="638"/>
    </location>
</feature>
<name>A0A2S4PJD6_9PEZI</name>
<evidence type="ECO:0000313" key="4">
    <source>
        <dbReference type="Proteomes" id="UP000237438"/>
    </source>
</evidence>
<dbReference type="AlphaFoldDB" id="A0A2S4PJD6"/>
<comment type="caution">
    <text evidence="3">The sequence shown here is derived from an EMBL/GenBank/DDBJ whole genome shotgun (WGS) entry which is preliminary data.</text>
</comment>
<dbReference type="Pfam" id="PF14214">
    <property type="entry name" value="Helitron_like_N"/>
    <property type="match status" value="1"/>
</dbReference>
<dbReference type="PANTHER" id="PTHR45786:SF74">
    <property type="entry name" value="ATP-DEPENDENT DNA HELICASE"/>
    <property type="match status" value="1"/>
</dbReference>
<dbReference type="PANTHER" id="PTHR45786">
    <property type="entry name" value="DNA BINDING PROTEIN-LIKE"/>
    <property type="match status" value="1"/>
</dbReference>
<evidence type="ECO:0000259" key="2">
    <source>
        <dbReference type="Pfam" id="PF14214"/>
    </source>
</evidence>
<dbReference type="STRING" id="225359.A0A2S4PJD6"/>
<evidence type="ECO:0000256" key="1">
    <source>
        <dbReference type="SAM" id="MobiDB-lite"/>
    </source>
</evidence>
<feature type="non-terminal residue" evidence="3">
    <location>
        <position position="639"/>
    </location>
</feature>
<dbReference type="Proteomes" id="UP000237438">
    <property type="component" value="Unassembled WGS sequence"/>
</dbReference>
<accession>A0A2S4PJD6</accession>
<evidence type="ECO:0000313" key="3">
    <source>
        <dbReference type="EMBL" id="POS82138.1"/>
    </source>
</evidence>
<dbReference type="InterPro" id="IPR025476">
    <property type="entry name" value="Helitron_helicase-like"/>
</dbReference>
<gene>
    <name evidence="3" type="ORF">EPUL_005344</name>
</gene>
<feature type="region of interest" description="Disordered" evidence="1">
    <location>
        <begin position="45"/>
        <end position="70"/>
    </location>
</feature>
<sequence length="639" mass="73978">MSGPISTIRCSRCNRNRDSSLFTHLSRATPYKTCFDCRSRRRGQRRPFAQLQRPLNADTTDNENNPESETVNISHDIGAFEIEEPMQAMNLIGEECAQNDDPIIISSQRQTPEFQSHLEAQRLLRLEGNFEGQPDQYDENEIDGPFEPWHEVSRRQPPWLSLRGYNRALPAGYHSQYNRNMPTHDLGDRISICPFCKALHWVQERVHSSSMRNPRFQTCCKEGQVVIDPIPEPPEYLRRLWTSEEEFAKRFRRQARQYNNAFAFTSFNYSPDRRLEESGIRGGIQSFAVHGEIFHRIGAVPRPGVTPAYAQLYFLSPEEANEHRVRRSNLDPAIIEELSHMINLINPFVSYYHTALQSLQVSHAQNVQNQSELGQRAILNPQYRLIMEQGADRRRYNLPTAQEFAILIPDEVDSDSRDVILFLRNSDGTLSDQFQFIHRGHPAYLPLHYVLFYPYGNPGYRWEMRLRTPMQRVHGNQEGEEDATEGTASGRISARLFYRYHLFSRQDSLTSPIQFNPLIHGERLFQQICCDMYACVDDSVLTWHRFNQDTIRSDLYSGVVDALRADEISDLGEPVILSHTYHGGDRHMARCYQNAMAITRVLGNPTVFLTFTANPHWPEIRRNLEHSQTPDARPDLIAI</sequence>
<reference evidence="3 4" key="1">
    <citation type="submission" date="2017-10" db="EMBL/GenBank/DDBJ databases">
        <title>Development of genomic resources for the powdery mildew, Erysiphe pulchra.</title>
        <authorList>
            <person name="Wadl P.A."/>
            <person name="Mack B.M."/>
            <person name="Moore G."/>
            <person name="Beltz S.B."/>
        </authorList>
    </citation>
    <scope>NUCLEOTIDE SEQUENCE [LARGE SCALE GENOMIC DNA]</scope>
    <source>
        <strain evidence="3">Cflorida</strain>
    </source>
</reference>
<proteinExistence type="predicted"/>
<protein>
    <recommendedName>
        <fullName evidence="2">Helitron helicase-like domain-containing protein</fullName>
    </recommendedName>
</protein>
<organism evidence="3 4">
    <name type="scientific">Erysiphe pulchra</name>
    <dbReference type="NCBI Taxonomy" id="225359"/>
    <lineage>
        <taxon>Eukaryota</taxon>
        <taxon>Fungi</taxon>
        <taxon>Dikarya</taxon>
        <taxon>Ascomycota</taxon>
        <taxon>Pezizomycotina</taxon>
        <taxon>Leotiomycetes</taxon>
        <taxon>Erysiphales</taxon>
        <taxon>Erysiphaceae</taxon>
        <taxon>Erysiphe</taxon>
    </lineage>
</organism>
<dbReference type="OrthoDB" id="5366038at2759"/>
<dbReference type="EMBL" id="PEDP01004029">
    <property type="protein sequence ID" value="POS82138.1"/>
    <property type="molecule type" value="Genomic_DNA"/>
</dbReference>